<evidence type="ECO:0000256" key="6">
    <source>
        <dbReference type="ARBA" id="ARBA00022759"/>
    </source>
</evidence>
<organism evidence="12 13">
    <name type="scientific">Penaeus vannamei</name>
    <name type="common">Whiteleg shrimp</name>
    <name type="synonym">Litopenaeus vannamei</name>
    <dbReference type="NCBI Taxonomy" id="6689"/>
    <lineage>
        <taxon>Eukaryota</taxon>
        <taxon>Metazoa</taxon>
        <taxon>Ecdysozoa</taxon>
        <taxon>Arthropoda</taxon>
        <taxon>Crustacea</taxon>
        <taxon>Multicrustacea</taxon>
        <taxon>Malacostraca</taxon>
        <taxon>Eumalacostraca</taxon>
        <taxon>Eucarida</taxon>
        <taxon>Decapoda</taxon>
        <taxon>Dendrobranchiata</taxon>
        <taxon>Penaeoidea</taxon>
        <taxon>Penaeidae</taxon>
        <taxon>Penaeus</taxon>
    </lineage>
</organism>
<dbReference type="Pfam" id="PF17921">
    <property type="entry name" value="Integrase_H2C2"/>
    <property type="match status" value="1"/>
</dbReference>
<evidence type="ECO:0000256" key="4">
    <source>
        <dbReference type="ARBA" id="ARBA00022695"/>
    </source>
</evidence>
<dbReference type="FunFam" id="1.10.340.70:FF:000001">
    <property type="entry name" value="Retrovirus-related Pol polyprotein from transposon gypsy-like Protein"/>
    <property type="match status" value="1"/>
</dbReference>
<keyword evidence="3" id="KW-0808">Transferase</keyword>
<keyword evidence="9" id="KW-0812">Transmembrane</keyword>
<keyword evidence="9" id="KW-0472">Membrane</keyword>
<dbReference type="Gene3D" id="3.10.10.10">
    <property type="entry name" value="HIV Type 1 Reverse Transcriptase, subunit A, domain 1"/>
    <property type="match status" value="1"/>
</dbReference>
<evidence type="ECO:0000313" key="13">
    <source>
        <dbReference type="Proteomes" id="UP000283509"/>
    </source>
</evidence>
<feature type="domain" description="Integrase zinc-binding" evidence="11">
    <location>
        <begin position="317"/>
        <end position="374"/>
    </location>
</feature>
<comment type="caution">
    <text evidence="12">The sequence shown here is derived from an EMBL/GenBank/DDBJ whole genome shotgun (WGS) entry which is preliminary data.</text>
</comment>
<dbReference type="FunFam" id="3.10.10.10:FF:000007">
    <property type="entry name" value="Retrovirus-related Pol polyprotein from transposon 17.6-like Protein"/>
    <property type="match status" value="1"/>
</dbReference>
<keyword evidence="2" id="KW-0645">Protease</keyword>
<keyword evidence="8" id="KW-0695">RNA-directed DNA polymerase</keyword>
<accession>A0A3R7PTL5</accession>
<evidence type="ECO:0000256" key="2">
    <source>
        <dbReference type="ARBA" id="ARBA00022670"/>
    </source>
</evidence>
<dbReference type="Gene3D" id="3.30.70.270">
    <property type="match status" value="2"/>
</dbReference>
<reference evidence="12 13" key="1">
    <citation type="submission" date="2018-04" db="EMBL/GenBank/DDBJ databases">
        <authorList>
            <person name="Zhang X."/>
            <person name="Yuan J."/>
            <person name="Li F."/>
            <person name="Xiang J."/>
        </authorList>
    </citation>
    <scope>NUCLEOTIDE SEQUENCE [LARGE SCALE GENOMIC DNA]</scope>
    <source>
        <tissue evidence="12">Muscle</tissue>
    </source>
</reference>
<dbReference type="EMBL" id="QCYY01001616">
    <property type="protein sequence ID" value="ROT76721.1"/>
    <property type="molecule type" value="Genomic_DNA"/>
</dbReference>
<protein>
    <recommendedName>
        <fullName evidence="1">RNA-directed DNA polymerase</fullName>
        <ecNumber evidence="1">2.7.7.49</ecNumber>
    </recommendedName>
</protein>
<dbReference type="Proteomes" id="UP000283509">
    <property type="component" value="Unassembled WGS sequence"/>
</dbReference>
<dbReference type="GO" id="GO:0003964">
    <property type="term" value="F:RNA-directed DNA polymerase activity"/>
    <property type="evidence" value="ECO:0007669"/>
    <property type="project" value="UniProtKB-KW"/>
</dbReference>
<keyword evidence="13" id="KW-1185">Reference proteome</keyword>
<dbReference type="SUPFAM" id="SSF53098">
    <property type="entry name" value="Ribonuclease H-like"/>
    <property type="match status" value="1"/>
</dbReference>
<reference evidence="12 13" key="2">
    <citation type="submission" date="2019-01" db="EMBL/GenBank/DDBJ databases">
        <title>The decoding of complex shrimp genome reveals the adaptation for benthos swimmer, frequently molting mechanism and breeding impact on genome.</title>
        <authorList>
            <person name="Sun Y."/>
            <person name="Gao Y."/>
            <person name="Yu Y."/>
        </authorList>
    </citation>
    <scope>NUCLEOTIDE SEQUENCE [LARGE SCALE GENOMIC DNA]</scope>
    <source>
        <tissue evidence="12">Muscle</tissue>
    </source>
</reference>
<feature type="domain" description="Reverse transcriptase" evidence="10">
    <location>
        <begin position="3"/>
        <end position="79"/>
    </location>
</feature>
<evidence type="ECO:0000256" key="5">
    <source>
        <dbReference type="ARBA" id="ARBA00022722"/>
    </source>
</evidence>
<dbReference type="GO" id="GO:0006508">
    <property type="term" value="P:proteolysis"/>
    <property type="evidence" value="ECO:0007669"/>
    <property type="project" value="UniProtKB-KW"/>
</dbReference>
<dbReference type="CDD" id="cd01647">
    <property type="entry name" value="RT_LTR"/>
    <property type="match status" value="1"/>
</dbReference>
<dbReference type="OrthoDB" id="6381043at2759"/>
<dbReference type="SUPFAM" id="SSF56672">
    <property type="entry name" value="DNA/RNA polymerases"/>
    <property type="match status" value="1"/>
</dbReference>
<dbReference type="InterPro" id="IPR050951">
    <property type="entry name" value="Retrovirus_Pol_polyprotein"/>
</dbReference>
<name>A0A3R7PTL5_PENVA</name>
<dbReference type="AlphaFoldDB" id="A0A3R7PTL5"/>
<evidence type="ECO:0000256" key="7">
    <source>
        <dbReference type="ARBA" id="ARBA00022801"/>
    </source>
</evidence>
<dbReference type="InterPro" id="IPR000477">
    <property type="entry name" value="RT_dom"/>
</dbReference>
<dbReference type="PANTHER" id="PTHR37984">
    <property type="entry name" value="PROTEIN CBG26694"/>
    <property type="match status" value="1"/>
</dbReference>
<dbReference type="InterPro" id="IPR012337">
    <property type="entry name" value="RNaseH-like_sf"/>
</dbReference>
<sequence length="1076" mass="121359">MGKGHTVFSTLDLQSGFFQVQMDKDSRPLTAFSIPQGHFQFKSMPFGLRNSPITSRVMSIIMASLIGNTVFFYLDDLLVKKIDYLGHTVDSDGISPNSAKVKDILSFPTPREVKQLKSFLGLAGFYRPFIKGFAKIADPLSRLLTKDASFTWTDEHQQSFDTLKSLMTRSPTDDFDLSAFSRKLNAAETRYSVTDLEALAVSPSGRQARWIDTLLEFNPVIRYTPGASNKVADSLSRVPTLHLDVLDREDVKSRQRQDPTYGKLIGILESDPSATLPRRPHVPTSDLYLEDDLLFRRSSPHRQRGTRQRHSYKQLVIPEDLVPTILRLLHKAPTASHARADKAIKFARERYFFPRMASRITEHIRRYQVCPLHKGSTAAPAPALTYDVPDRPFQHVSVDILSGFSTSTSGCRYLLVFIDAFSRFCELAPIPDKSAPMSHEHFWSVLYADITPRRTPWAIPPTSSSTEKIGDYPTSPRPAYTDDYASRVIRKKQEIYSIARRHLQFERDRIIRQQHKLSRCKDITAGALVFHLASERSAPMPKLSLRFDGLYRVLQMRTLLHLLSLLHLSAASLPDNYLPRPRAILEDISTVSFISSYVEITINLDVLSYFYNTASTHLSLIDQYRHAITTDTSLTPPQVSSLLSFLSLSQADLTLFKDRLPRPHPRRQRRGLFNFMGDITSYLFGVATHDELDARFGDYERTLSSVAGKFKATFRALHAISDTVNSLNNVTRHLSIYTDTNTQLIAHKHFTLLLAHISLYQSRVRLFVDHLNTLTHDLILAVHGSVMSSLIPPSALESFIRRISAETRFIPLFLWLTPPFFTHYSSPSLHPMVHFFPLPLNGSFYGLSPDHDVILRSLDHTSLSFISSDALSSCSSVLCACFDVFSPEHSYFHSFCHRALLSDGDVQSSCLFNQLNSTSPFLLTLPDLHLLYFFSATHVSINCGSNHADREISATFLLPRSCQLSARLISLRSSHSFHFAYSPVTPTLPPMSLDLPVTNVSLPLATVRMLPSYRDDVPDLLTFDRSPHVTIGFPVLSTVISLAIAICGFLLYRHLTMRHLRIVSSASSARDDPSGH</sequence>
<feature type="transmembrane region" description="Helical" evidence="9">
    <location>
        <begin position="1031"/>
        <end position="1052"/>
    </location>
</feature>
<dbReference type="Gene3D" id="3.30.420.10">
    <property type="entry name" value="Ribonuclease H-like superfamily/Ribonuclease H"/>
    <property type="match status" value="1"/>
</dbReference>
<evidence type="ECO:0000256" key="8">
    <source>
        <dbReference type="ARBA" id="ARBA00022918"/>
    </source>
</evidence>
<proteinExistence type="predicted"/>
<dbReference type="InterPro" id="IPR043128">
    <property type="entry name" value="Rev_trsase/Diguanyl_cyclase"/>
</dbReference>
<evidence type="ECO:0000256" key="1">
    <source>
        <dbReference type="ARBA" id="ARBA00012493"/>
    </source>
</evidence>
<dbReference type="FunFam" id="3.30.70.270:FF:000020">
    <property type="entry name" value="Transposon Tf2-6 polyprotein-like Protein"/>
    <property type="match status" value="1"/>
</dbReference>
<dbReference type="InterPro" id="IPR043502">
    <property type="entry name" value="DNA/RNA_pol_sf"/>
</dbReference>
<evidence type="ECO:0000313" key="12">
    <source>
        <dbReference type="EMBL" id="ROT76721.1"/>
    </source>
</evidence>
<keyword evidence="5" id="KW-0540">Nuclease</keyword>
<dbReference type="InterPro" id="IPR036397">
    <property type="entry name" value="RNaseH_sf"/>
</dbReference>
<evidence type="ECO:0000256" key="9">
    <source>
        <dbReference type="SAM" id="Phobius"/>
    </source>
</evidence>
<keyword evidence="6" id="KW-0255">Endonuclease</keyword>
<dbReference type="GO" id="GO:0042575">
    <property type="term" value="C:DNA polymerase complex"/>
    <property type="evidence" value="ECO:0007669"/>
    <property type="project" value="UniProtKB-ARBA"/>
</dbReference>
<dbReference type="Gene3D" id="1.10.340.70">
    <property type="match status" value="1"/>
</dbReference>
<dbReference type="InterPro" id="IPR041588">
    <property type="entry name" value="Integrase_H2C2"/>
</dbReference>
<keyword evidence="9" id="KW-1133">Transmembrane helix</keyword>
<keyword evidence="7" id="KW-0378">Hydrolase</keyword>
<dbReference type="PANTHER" id="PTHR37984:SF5">
    <property type="entry name" value="PROTEIN NYNRIN-LIKE"/>
    <property type="match status" value="1"/>
</dbReference>
<keyword evidence="4" id="KW-0548">Nucleotidyltransferase</keyword>
<dbReference type="GO" id="GO:0003676">
    <property type="term" value="F:nucleic acid binding"/>
    <property type="evidence" value="ECO:0007669"/>
    <property type="project" value="InterPro"/>
</dbReference>
<dbReference type="GO" id="GO:0008233">
    <property type="term" value="F:peptidase activity"/>
    <property type="evidence" value="ECO:0007669"/>
    <property type="project" value="UniProtKB-KW"/>
</dbReference>
<dbReference type="GO" id="GO:0004519">
    <property type="term" value="F:endonuclease activity"/>
    <property type="evidence" value="ECO:0007669"/>
    <property type="project" value="UniProtKB-KW"/>
</dbReference>
<evidence type="ECO:0000259" key="11">
    <source>
        <dbReference type="Pfam" id="PF17921"/>
    </source>
</evidence>
<gene>
    <name evidence="12" type="ORF">C7M84_004678</name>
</gene>
<dbReference type="EC" id="2.7.7.49" evidence="1"/>
<evidence type="ECO:0000259" key="10">
    <source>
        <dbReference type="Pfam" id="PF00078"/>
    </source>
</evidence>
<evidence type="ECO:0000256" key="3">
    <source>
        <dbReference type="ARBA" id="ARBA00022679"/>
    </source>
</evidence>
<dbReference type="Pfam" id="PF00078">
    <property type="entry name" value="RVT_1"/>
    <property type="match status" value="1"/>
</dbReference>